<evidence type="ECO:0000313" key="1">
    <source>
        <dbReference type="EMBL" id="RXN27764.1"/>
    </source>
</evidence>
<organism evidence="1 2">
    <name type="scientific">Labeo rohita</name>
    <name type="common">Indian major carp</name>
    <name type="synonym">Cyprinus rohita</name>
    <dbReference type="NCBI Taxonomy" id="84645"/>
    <lineage>
        <taxon>Eukaryota</taxon>
        <taxon>Metazoa</taxon>
        <taxon>Chordata</taxon>
        <taxon>Craniata</taxon>
        <taxon>Vertebrata</taxon>
        <taxon>Euteleostomi</taxon>
        <taxon>Actinopterygii</taxon>
        <taxon>Neopterygii</taxon>
        <taxon>Teleostei</taxon>
        <taxon>Ostariophysi</taxon>
        <taxon>Cypriniformes</taxon>
        <taxon>Cyprinidae</taxon>
        <taxon>Labeoninae</taxon>
        <taxon>Labeonini</taxon>
        <taxon>Labeo</taxon>
    </lineage>
</organism>
<dbReference type="EMBL" id="QBIY01011962">
    <property type="protein sequence ID" value="RXN27764.1"/>
    <property type="molecule type" value="Genomic_DNA"/>
</dbReference>
<sequence>MKLPLMSSLPRLYPSTLSSMVSAVIPDSQECSVSPGPYKGRIRRHSSLRHTSPILALVLSFSIPTPAVKKMEGASGLYSSFI</sequence>
<comment type="caution">
    <text evidence="1">The sequence shown here is derived from an EMBL/GenBank/DDBJ whole genome shotgun (WGS) entry which is preliminary data.</text>
</comment>
<gene>
    <name evidence="1" type="ORF">ROHU_019773</name>
</gene>
<accession>A0A498N7U3</accession>
<protein>
    <submittedName>
        <fullName evidence="1">Uncharacterized protein</fullName>
    </submittedName>
</protein>
<dbReference type="AlphaFoldDB" id="A0A498N7U3"/>
<proteinExistence type="predicted"/>
<name>A0A498N7U3_LABRO</name>
<reference evidence="1 2" key="1">
    <citation type="submission" date="2018-03" db="EMBL/GenBank/DDBJ databases">
        <title>Draft genome sequence of Rohu Carp (Labeo rohita).</title>
        <authorList>
            <person name="Das P."/>
            <person name="Kushwaha B."/>
            <person name="Joshi C.G."/>
            <person name="Kumar D."/>
            <person name="Nagpure N.S."/>
            <person name="Sahoo L."/>
            <person name="Das S.P."/>
            <person name="Bit A."/>
            <person name="Patnaik S."/>
            <person name="Meher P.K."/>
            <person name="Jayasankar P."/>
            <person name="Koringa P.G."/>
            <person name="Patel N.V."/>
            <person name="Hinsu A.T."/>
            <person name="Kumar R."/>
            <person name="Pandey M."/>
            <person name="Agarwal S."/>
            <person name="Srivastava S."/>
            <person name="Singh M."/>
            <person name="Iquebal M.A."/>
            <person name="Jaiswal S."/>
            <person name="Angadi U.B."/>
            <person name="Kumar N."/>
            <person name="Raza M."/>
            <person name="Shah T.M."/>
            <person name="Rai A."/>
            <person name="Jena J.K."/>
        </authorList>
    </citation>
    <scope>NUCLEOTIDE SEQUENCE [LARGE SCALE GENOMIC DNA]</scope>
    <source>
        <strain evidence="1">DASCIFA01</strain>
        <tissue evidence="1">Testis</tissue>
    </source>
</reference>
<keyword evidence="2" id="KW-1185">Reference proteome</keyword>
<dbReference type="Proteomes" id="UP000290572">
    <property type="component" value="Unassembled WGS sequence"/>
</dbReference>
<evidence type="ECO:0000313" key="2">
    <source>
        <dbReference type="Proteomes" id="UP000290572"/>
    </source>
</evidence>